<sequence>MNPMRIRDIIENRLQETFQPERLEVIDESAHHAGHQPGMSGDAETHMRIRIVASAFTGQSRVNRHRAINDLLKPQFDAGLHALAIEAAAPGEAVRW</sequence>
<dbReference type="SUPFAM" id="SSF82657">
    <property type="entry name" value="BolA-like"/>
    <property type="match status" value="1"/>
</dbReference>
<name>A0A7W6P124_9HYPH</name>
<protein>
    <submittedName>
        <fullName evidence="2">BolA protein</fullName>
    </submittedName>
</protein>
<dbReference type="PANTHER" id="PTHR46230">
    <property type="match status" value="1"/>
</dbReference>
<dbReference type="InterPro" id="IPR036065">
    <property type="entry name" value="BolA-like_sf"/>
</dbReference>
<proteinExistence type="inferred from homology"/>
<evidence type="ECO:0000313" key="3">
    <source>
        <dbReference type="Proteomes" id="UP000584824"/>
    </source>
</evidence>
<comment type="similarity">
    <text evidence="1">Belongs to the BolA/IbaG family.</text>
</comment>
<gene>
    <name evidence="2" type="ORF">GGQ66_002447</name>
</gene>
<dbReference type="PANTHER" id="PTHR46230:SF7">
    <property type="entry name" value="BOLA-LIKE PROTEIN 1"/>
    <property type="match status" value="1"/>
</dbReference>
<dbReference type="AlphaFoldDB" id="A0A7W6P124"/>
<dbReference type="Gene3D" id="3.30.300.90">
    <property type="entry name" value="BolA-like"/>
    <property type="match status" value="1"/>
</dbReference>
<keyword evidence="3" id="KW-1185">Reference proteome</keyword>
<reference evidence="2 3" key="1">
    <citation type="submission" date="2020-08" db="EMBL/GenBank/DDBJ databases">
        <title>Genomic Encyclopedia of Type Strains, Phase IV (KMG-IV): sequencing the most valuable type-strain genomes for metagenomic binning, comparative biology and taxonomic classification.</title>
        <authorList>
            <person name="Goeker M."/>
        </authorList>
    </citation>
    <scope>NUCLEOTIDE SEQUENCE [LARGE SCALE GENOMIC DNA]</scope>
    <source>
        <strain evidence="2 3">DSM 26385</strain>
    </source>
</reference>
<dbReference type="EMBL" id="JACIDU010000009">
    <property type="protein sequence ID" value="MBB4103879.1"/>
    <property type="molecule type" value="Genomic_DNA"/>
</dbReference>
<comment type="caution">
    <text evidence="2">The sequence shown here is derived from an EMBL/GenBank/DDBJ whole genome shotgun (WGS) entry which is preliminary data.</text>
</comment>
<organism evidence="2 3">
    <name type="scientific">Allorhizobium borbori</name>
    <dbReference type="NCBI Taxonomy" id="485907"/>
    <lineage>
        <taxon>Bacteria</taxon>
        <taxon>Pseudomonadati</taxon>
        <taxon>Pseudomonadota</taxon>
        <taxon>Alphaproteobacteria</taxon>
        <taxon>Hyphomicrobiales</taxon>
        <taxon>Rhizobiaceae</taxon>
        <taxon>Rhizobium/Agrobacterium group</taxon>
        <taxon>Allorhizobium</taxon>
    </lineage>
</organism>
<accession>A0A7W6P124</accession>
<dbReference type="Pfam" id="PF01722">
    <property type="entry name" value="BolA"/>
    <property type="match status" value="1"/>
</dbReference>
<dbReference type="InterPro" id="IPR002634">
    <property type="entry name" value="BolA"/>
</dbReference>
<dbReference type="Proteomes" id="UP000584824">
    <property type="component" value="Unassembled WGS sequence"/>
</dbReference>
<evidence type="ECO:0000256" key="1">
    <source>
        <dbReference type="RuleBase" id="RU003860"/>
    </source>
</evidence>
<evidence type="ECO:0000313" key="2">
    <source>
        <dbReference type="EMBL" id="MBB4103879.1"/>
    </source>
</evidence>
<dbReference type="GO" id="GO:0016226">
    <property type="term" value="P:iron-sulfur cluster assembly"/>
    <property type="evidence" value="ECO:0007669"/>
    <property type="project" value="TreeGrafter"/>
</dbReference>
<dbReference type="PIRSF" id="PIRSF003113">
    <property type="entry name" value="BolA"/>
    <property type="match status" value="1"/>
</dbReference>